<accession>D5V3Y6</accession>
<feature type="compositionally biased region" description="Basic and acidic residues" evidence="1">
    <location>
        <begin position="59"/>
        <end position="90"/>
    </location>
</feature>
<keyword evidence="4" id="KW-1185">Reference proteome</keyword>
<proteinExistence type="predicted"/>
<dbReference type="HOGENOM" id="CLU_188137_0_0_7"/>
<dbReference type="Proteomes" id="UP000000939">
    <property type="component" value="Chromosome"/>
</dbReference>
<reference evidence="3 4" key="1">
    <citation type="journal article" date="2010" name="Stand. Genomic Sci.">
        <title>Complete genome sequence of Arcobacter nitrofigilis type strain (CI).</title>
        <authorList>
            <person name="Pati A."/>
            <person name="Gronow S."/>
            <person name="Lapidus A."/>
            <person name="Copeland A."/>
            <person name="Glavina Del Rio T."/>
            <person name="Nolan M."/>
            <person name="Lucas S."/>
            <person name="Tice H."/>
            <person name="Cheng J.F."/>
            <person name="Han C."/>
            <person name="Chertkov O."/>
            <person name="Bruce D."/>
            <person name="Tapia R."/>
            <person name="Goodwin L."/>
            <person name="Pitluck S."/>
            <person name="Liolios K."/>
            <person name="Ivanova N."/>
            <person name="Mavromatis K."/>
            <person name="Chen A."/>
            <person name="Palaniappan K."/>
            <person name="Land M."/>
            <person name="Hauser L."/>
            <person name="Chang Y.J."/>
            <person name="Jeffries C.D."/>
            <person name="Detter J.C."/>
            <person name="Rohde M."/>
            <person name="Goker M."/>
            <person name="Bristow J."/>
            <person name="Eisen J.A."/>
            <person name="Markowitz V."/>
            <person name="Hugenholtz P."/>
            <person name="Klenk H.P."/>
            <person name="Kyrpides N.C."/>
        </authorList>
    </citation>
    <scope>NUCLEOTIDE SEQUENCE [LARGE SCALE GENOMIC DNA]</scope>
    <source>
        <strain evidence="4">ATCC 33309 / DSM 7299 / CCUG 15893 / LMG 7604 / NCTC 12251 / CI</strain>
    </source>
</reference>
<evidence type="ECO:0000256" key="1">
    <source>
        <dbReference type="SAM" id="MobiDB-lite"/>
    </source>
</evidence>
<dbReference type="AlphaFoldDB" id="D5V3Y6"/>
<dbReference type="RefSeq" id="WP_013134959.1">
    <property type="nucleotide sequence ID" value="NC_014166.1"/>
</dbReference>
<name>D5V3Y6_ARCNC</name>
<feature type="signal peptide" evidence="2">
    <location>
        <begin position="1"/>
        <end position="19"/>
    </location>
</feature>
<gene>
    <name evidence="3" type="ordered locus">Arnit_1155</name>
</gene>
<dbReference type="KEGG" id="ant:Arnit_1155"/>
<feature type="compositionally biased region" description="Low complexity" evidence="1">
    <location>
        <begin position="42"/>
        <end position="56"/>
    </location>
</feature>
<keyword evidence="2" id="KW-0732">Signal</keyword>
<evidence type="ECO:0000256" key="2">
    <source>
        <dbReference type="SAM" id="SignalP"/>
    </source>
</evidence>
<sequence length="90" mass="9939" precursor="true">MKIILILATLLLSSLFANYANSASNSQKIDMHGGNSDSLIGNKNSLSNMNSKNLNNIGIEKEKKKFKVSKETPTEKDEEKNLKDLEDLGL</sequence>
<feature type="chain" id="PRO_5003078062" evidence="2">
    <location>
        <begin position="20"/>
        <end position="90"/>
    </location>
</feature>
<dbReference type="EMBL" id="CP001999">
    <property type="protein sequence ID" value="ADG92814.1"/>
    <property type="molecule type" value="Genomic_DNA"/>
</dbReference>
<evidence type="ECO:0000313" key="3">
    <source>
        <dbReference type="EMBL" id="ADG92814.1"/>
    </source>
</evidence>
<protein>
    <submittedName>
        <fullName evidence="3">Uncharacterized protein</fullName>
    </submittedName>
</protein>
<dbReference type="STRING" id="572480.Arnit_1155"/>
<evidence type="ECO:0000313" key="4">
    <source>
        <dbReference type="Proteomes" id="UP000000939"/>
    </source>
</evidence>
<feature type="region of interest" description="Disordered" evidence="1">
    <location>
        <begin position="26"/>
        <end position="90"/>
    </location>
</feature>
<organism evidence="3 4">
    <name type="scientific">Arcobacter nitrofigilis (strain ATCC 33309 / DSM 7299 / CCUG 15893 / LMG 7604 / NCTC 12251 / CI)</name>
    <name type="common">Campylobacter nitrofigilis</name>
    <dbReference type="NCBI Taxonomy" id="572480"/>
    <lineage>
        <taxon>Bacteria</taxon>
        <taxon>Pseudomonadati</taxon>
        <taxon>Campylobacterota</taxon>
        <taxon>Epsilonproteobacteria</taxon>
        <taxon>Campylobacterales</taxon>
        <taxon>Arcobacteraceae</taxon>
        <taxon>Arcobacter</taxon>
    </lineage>
</organism>